<organism evidence="3 4">
    <name type="scientific">Candidatus Cryptobacteroides faecavium</name>
    <dbReference type="NCBI Taxonomy" id="2840762"/>
    <lineage>
        <taxon>Bacteria</taxon>
        <taxon>Pseudomonadati</taxon>
        <taxon>Bacteroidota</taxon>
        <taxon>Bacteroidia</taxon>
        <taxon>Bacteroidales</taxon>
        <taxon>Candidatus Cryptobacteroides</taxon>
    </lineage>
</organism>
<dbReference type="InterPro" id="IPR003591">
    <property type="entry name" value="Leu-rich_rpt_typical-subtyp"/>
</dbReference>
<dbReference type="InterPro" id="IPR001611">
    <property type="entry name" value="Leu-rich_rpt"/>
</dbReference>
<name>A0A9D9IF51_9BACT</name>
<dbReference type="Proteomes" id="UP000823603">
    <property type="component" value="Unassembled WGS sequence"/>
</dbReference>
<reference evidence="3" key="1">
    <citation type="submission" date="2020-10" db="EMBL/GenBank/DDBJ databases">
        <authorList>
            <person name="Gilroy R."/>
        </authorList>
    </citation>
    <scope>NUCLEOTIDE SEQUENCE</scope>
    <source>
        <strain evidence="3">B2-22910</strain>
    </source>
</reference>
<gene>
    <name evidence="3" type="ORF">IAB82_06055</name>
</gene>
<dbReference type="Pfam" id="PF00560">
    <property type="entry name" value="LRR_1"/>
    <property type="match status" value="1"/>
</dbReference>
<reference evidence="3" key="2">
    <citation type="journal article" date="2021" name="PeerJ">
        <title>Extensive microbial diversity within the chicken gut microbiome revealed by metagenomics and culture.</title>
        <authorList>
            <person name="Gilroy R."/>
            <person name="Ravi A."/>
            <person name="Getino M."/>
            <person name="Pursley I."/>
            <person name="Horton D.L."/>
            <person name="Alikhan N.F."/>
            <person name="Baker D."/>
            <person name="Gharbi K."/>
            <person name="Hall N."/>
            <person name="Watson M."/>
            <person name="Adriaenssens E.M."/>
            <person name="Foster-Nyarko E."/>
            <person name="Jarju S."/>
            <person name="Secka A."/>
            <person name="Antonio M."/>
            <person name="Oren A."/>
            <person name="Chaudhuri R.R."/>
            <person name="La Ragione R."/>
            <person name="Hildebrand F."/>
            <person name="Pallen M.J."/>
        </authorList>
    </citation>
    <scope>NUCLEOTIDE SEQUENCE</scope>
    <source>
        <strain evidence="3">B2-22910</strain>
    </source>
</reference>
<dbReference type="InterPro" id="IPR032675">
    <property type="entry name" value="LRR_dom_sf"/>
</dbReference>
<keyword evidence="2" id="KW-0677">Repeat</keyword>
<dbReference type="Gene3D" id="3.80.10.10">
    <property type="entry name" value="Ribonuclease Inhibitor"/>
    <property type="match status" value="1"/>
</dbReference>
<evidence type="ECO:0000313" key="3">
    <source>
        <dbReference type="EMBL" id="MBO8471342.1"/>
    </source>
</evidence>
<accession>A0A9D9IF51</accession>
<dbReference type="EMBL" id="JADIMB010000088">
    <property type="protein sequence ID" value="MBO8471342.1"/>
    <property type="molecule type" value="Genomic_DNA"/>
</dbReference>
<proteinExistence type="predicted"/>
<evidence type="ECO:0000256" key="1">
    <source>
        <dbReference type="ARBA" id="ARBA00022614"/>
    </source>
</evidence>
<evidence type="ECO:0000313" key="4">
    <source>
        <dbReference type="Proteomes" id="UP000823603"/>
    </source>
</evidence>
<dbReference type="SUPFAM" id="SSF52058">
    <property type="entry name" value="L domain-like"/>
    <property type="match status" value="1"/>
</dbReference>
<sequence>YVRFYMCGTENADCIPYEVRYLDAAEELVFYSNNNKERLNLSTGPYLSELAELKRLTIAYFGLTKLDPSITNLKKLEYLNLAGNNFQTIPSEIFTLMDNPDFHALRLNTNYRSLVYDLSNATNLNNLGGFYDETEAQFRRLLMHEGLDTLTLGVNYFRGSLPTFLNPDGTVEAGVRTYDQYLQENPGADTLSVLAGKNMPCVLPKIKYFTLNNNRLTGMLPKWLLYHPNLDWIDPFTLVFSQEGSLPRNEDGVVVNAGFDNVPIDFDYEGVEGAEYGGYYELYTTKELAPNN</sequence>
<comment type="caution">
    <text evidence="3">The sequence shown here is derived from an EMBL/GenBank/DDBJ whole genome shotgun (WGS) entry which is preliminary data.</text>
</comment>
<dbReference type="PROSITE" id="PS51450">
    <property type="entry name" value="LRR"/>
    <property type="match status" value="1"/>
</dbReference>
<evidence type="ECO:0000256" key="2">
    <source>
        <dbReference type="ARBA" id="ARBA00022737"/>
    </source>
</evidence>
<dbReference type="PANTHER" id="PTHR48057">
    <property type="entry name" value="LEUCINE-RICH REPEAT SERINE/THREONINE-PROTEIN KINASE 1"/>
    <property type="match status" value="1"/>
</dbReference>
<dbReference type="AlphaFoldDB" id="A0A9D9IF51"/>
<dbReference type="SMART" id="SM00369">
    <property type="entry name" value="LRR_TYP"/>
    <property type="match status" value="2"/>
</dbReference>
<protein>
    <submittedName>
        <fullName evidence="3">Uncharacterized protein</fullName>
    </submittedName>
</protein>
<feature type="non-terminal residue" evidence="3">
    <location>
        <position position="1"/>
    </location>
</feature>
<keyword evidence="1" id="KW-0433">Leucine-rich repeat</keyword>
<dbReference type="PANTHER" id="PTHR48057:SF29">
    <property type="entry name" value="OS02G0609900 PROTEIN"/>
    <property type="match status" value="1"/>
</dbReference>
<dbReference type="InterPro" id="IPR052595">
    <property type="entry name" value="LRRC69/RLP"/>
</dbReference>